<dbReference type="InterPro" id="IPR012677">
    <property type="entry name" value="Nucleotide-bd_a/b_plait_sf"/>
</dbReference>
<keyword evidence="9" id="KW-1185">Reference proteome</keyword>
<dbReference type="GO" id="GO:0070212">
    <property type="term" value="P:protein poly-ADP-ribosylation"/>
    <property type="evidence" value="ECO:0007669"/>
    <property type="project" value="TreeGrafter"/>
</dbReference>
<dbReference type="Pfam" id="PF23249">
    <property type="entry name" value="KH_PARP14_3"/>
    <property type="match status" value="1"/>
</dbReference>
<evidence type="ECO:0000256" key="5">
    <source>
        <dbReference type="ARBA" id="ARBA00023242"/>
    </source>
</evidence>
<evidence type="ECO:0000256" key="1">
    <source>
        <dbReference type="ARBA" id="ARBA00004123"/>
    </source>
</evidence>
<evidence type="ECO:0000256" key="3">
    <source>
        <dbReference type="ARBA" id="ARBA00022679"/>
    </source>
</evidence>
<reference evidence="8" key="1">
    <citation type="submission" date="2025-08" db="UniProtKB">
        <authorList>
            <consortium name="Ensembl"/>
        </authorList>
    </citation>
    <scope>IDENTIFICATION</scope>
</reference>
<reference evidence="8" key="2">
    <citation type="submission" date="2025-09" db="UniProtKB">
        <authorList>
            <consortium name="Ensembl"/>
        </authorList>
    </citation>
    <scope>IDENTIFICATION</scope>
</reference>
<evidence type="ECO:0000256" key="6">
    <source>
        <dbReference type="SAM" id="MobiDB-lite"/>
    </source>
</evidence>
<dbReference type="Pfam" id="PF01661">
    <property type="entry name" value="Macro"/>
    <property type="match status" value="2"/>
</dbReference>
<dbReference type="Ensembl" id="ENSPKIT00000032706.1">
    <property type="protein sequence ID" value="ENSPKIP00000008625.1"/>
    <property type="gene ID" value="ENSPKIG00000024024.1"/>
</dbReference>
<keyword evidence="3" id="KW-0808">Transferase</keyword>
<keyword evidence="5" id="KW-0539">Nucleus</keyword>
<keyword evidence="2" id="KW-0328">Glycosyltransferase</keyword>
<dbReference type="SMART" id="SM00506">
    <property type="entry name" value="A1pp"/>
    <property type="match status" value="2"/>
</dbReference>
<dbReference type="InterPro" id="IPR054596">
    <property type="entry name" value="PARP14_WWE"/>
</dbReference>
<dbReference type="InterPro" id="IPR002589">
    <property type="entry name" value="Macro_dom"/>
</dbReference>
<sequence length="1325" mass="148582">MENDFLYPVEVDGEWGCPNRKLKTKLQIYFQSKKKSNGGDCVVEYNEVTRRFIVSFKSEEVRRKVLEKGDHETTLENKEVKLRVNSSANTETIQGRKHHIYQVPVNVYPFYTSIGTAQYGKDRPRWKLPDPFTESIHPCVSVKHIDSWKKNATDAFQNIMTKYKTIECVVNNPVWTVAEKEISSLAKQDVILLHDQTKGVLTVAGLVQDVDRLKQVVEGIVHKVTNQIERATQIVSDELQVPPGMFYILQQDGLQQEASHYPEMTYAYKSDVKKLILSGLLFEVLPLKSWILEHRLKMKQKQVEIEPDILSFLSAVNSEEMSSHLFTSCGIAAVYGIDGSNVVLTGNSDKTLADAQRRLRDALTFQNIAVKDWAVLSRPEWQILHEKLKDTYSSSKKNTVTIKLTAQDRITVSGFCEDVKEVCESLSDFINRYTRVQEVVQVQSTVVTKYIHERKIQTWKTFLTSKDAEVFFESKRPRIQLKGTQYSIQEVKNVFNTMILKDTNCMVVLQEDVIPEEMEEVGSVSTYCKVQMPNGLIITVAKADLCKYQADVVVNASNEHLQHIGGLALALLQAAGPQLQDVCDHYRSRNGDLKPGDAIITEAGKIPCQYVIHAVGPRFSDWDRSTAVRLLRRVVRQALNLVVAKGCRSVAIPAISSGIFGFPLDLCTETIAGVVREHCVGHVPGSSSLNEIHLVNHDEKTAQAMTEAMKTVFSEQQVQLMLRPSKPVFLEDTSRTRSRMHTGEGLRIWLRRGNIQDAAVSTRNDYKLTHRGQYGQHDELPQATGPSGPLQQSSSGRKSSEISTCGGAFHFWGGNFCHCDMHIVSLNCNSKKYLSSFTNPVVTHLIFIPAESRPPSWSFFFHLGFFSQISTPSLGVYMMRVGSLMLEVSSGDITKQNTDAIVNSSNESFTLKTGDCSGFAVEDECSQPHKGYLLTQPGQLSCKNIIHIVGQTDPNKIKVVVYKVLQVCEEKRFGSVSFPAISTGAGGVSPSLVADAMINAVVDFEKMKKGQSLKSVKIVVFQAGMMADFHRSLKTKEGTVQPEEKSIFSRIKDTITSVFGGTSVPPDVEEDFTIVGEEFTPAIFQFCGESHEEVSKAKKYVQDLIMKEQMEHTIKDSCIGLFTQEDCRKLQDLQKKLTVSIHLEKRGTDSIIQLEGLSRDVLTANDSIKEMMRKVESLDRRKCEAVLVGAMVEWQHDASGTFIPFDPFTNLILEQAFDNRCAKVEININNLEHMADLTSKEAFNTNYAIYILHFFFTSSAAEGLPGDWDDMKGSELLEVPLGTSSTEYQQVEAEFRKTGLNYQIIKVLPGHTEQLIVIVGSLVSY</sequence>
<evidence type="ECO:0000259" key="7">
    <source>
        <dbReference type="PROSITE" id="PS51154"/>
    </source>
</evidence>
<dbReference type="Gene3D" id="3.30.720.50">
    <property type="match status" value="1"/>
</dbReference>
<feature type="compositionally biased region" description="Low complexity" evidence="6">
    <location>
        <begin position="785"/>
        <end position="796"/>
    </location>
</feature>
<dbReference type="InterPro" id="IPR043472">
    <property type="entry name" value="Macro_dom-like"/>
</dbReference>
<dbReference type="InterPro" id="IPR057051">
    <property type="entry name" value="PARP14_RPM_1"/>
</dbReference>
<evidence type="ECO:0000313" key="9">
    <source>
        <dbReference type="Proteomes" id="UP000261540"/>
    </source>
</evidence>
<feature type="domain" description="Macro" evidence="7">
    <location>
        <begin position="525"/>
        <end position="713"/>
    </location>
</feature>
<dbReference type="Pfam" id="PF23085">
    <property type="entry name" value="RRM_PARP14_3"/>
    <property type="match status" value="1"/>
</dbReference>
<dbReference type="Pfam" id="PF23222">
    <property type="entry name" value="RRM_PARP14_1"/>
    <property type="match status" value="1"/>
</dbReference>
<dbReference type="Pfam" id="PF22005">
    <property type="entry name" value="WWE_1"/>
    <property type="match status" value="1"/>
</dbReference>
<dbReference type="GO" id="GO:0005634">
    <property type="term" value="C:nucleus"/>
    <property type="evidence" value="ECO:0007669"/>
    <property type="project" value="UniProtKB-SubCell"/>
</dbReference>
<dbReference type="Pfam" id="PF23248">
    <property type="entry name" value="KH_PARP14_2"/>
    <property type="match status" value="1"/>
</dbReference>
<dbReference type="InterPro" id="IPR057045">
    <property type="entry name" value="PARP14_KH_3"/>
</dbReference>
<evidence type="ECO:0000256" key="4">
    <source>
        <dbReference type="ARBA" id="ARBA00023027"/>
    </source>
</evidence>
<comment type="subcellular location">
    <subcellularLocation>
        <location evidence="1">Nucleus</location>
    </subcellularLocation>
</comment>
<dbReference type="InterPro" id="IPR057043">
    <property type="entry name" value="PARP14_KH_2"/>
</dbReference>
<dbReference type="Pfam" id="PF23253">
    <property type="entry name" value="KH_PARP14_6"/>
    <property type="match status" value="1"/>
</dbReference>
<organism evidence="8 9">
    <name type="scientific">Paramormyrops kingsleyae</name>
    <dbReference type="NCBI Taxonomy" id="1676925"/>
    <lineage>
        <taxon>Eukaryota</taxon>
        <taxon>Metazoa</taxon>
        <taxon>Chordata</taxon>
        <taxon>Craniata</taxon>
        <taxon>Vertebrata</taxon>
        <taxon>Euteleostomi</taxon>
        <taxon>Actinopterygii</taxon>
        <taxon>Neopterygii</taxon>
        <taxon>Teleostei</taxon>
        <taxon>Osteoglossocephala</taxon>
        <taxon>Osteoglossomorpha</taxon>
        <taxon>Osteoglossiformes</taxon>
        <taxon>Mormyridae</taxon>
        <taxon>Paramormyrops</taxon>
    </lineage>
</organism>
<dbReference type="CDD" id="cd02907">
    <property type="entry name" value="Macro_Af1521_BAL-like"/>
    <property type="match status" value="1"/>
</dbReference>
<dbReference type="SUPFAM" id="SSF117839">
    <property type="entry name" value="WWE domain"/>
    <property type="match status" value="1"/>
</dbReference>
<dbReference type="Gene3D" id="3.40.220.10">
    <property type="entry name" value="Leucine Aminopeptidase, subunit E, domain 1"/>
    <property type="match status" value="2"/>
</dbReference>
<dbReference type="Pfam" id="PF23251">
    <property type="entry name" value="KH_PARP14_4"/>
    <property type="match status" value="1"/>
</dbReference>
<dbReference type="GO" id="GO:0003950">
    <property type="term" value="F:NAD+ poly-ADP-ribosyltransferase activity"/>
    <property type="evidence" value="ECO:0007669"/>
    <property type="project" value="TreeGrafter"/>
</dbReference>
<dbReference type="InterPro" id="IPR052056">
    <property type="entry name" value="Mono-ARTD/PARP"/>
</dbReference>
<keyword evidence="4" id="KW-0520">NAD</keyword>
<accession>A0A3B3QSM5</accession>
<feature type="region of interest" description="Disordered" evidence="6">
    <location>
        <begin position="776"/>
        <end position="799"/>
    </location>
</feature>
<dbReference type="SUPFAM" id="SSF52949">
    <property type="entry name" value="Macro domain-like"/>
    <property type="match status" value="2"/>
</dbReference>
<dbReference type="GO" id="GO:0005737">
    <property type="term" value="C:cytoplasm"/>
    <property type="evidence" value="ECO:0007669"/>
    <property type="project" value="TreeGrafter"/>
</dbReference>
<feature type="domain" description="Macro" evidence="7">
    <location>
        <begin position="873"/>
        <end position="1037"/>
    </location>
</feature>
<name>A0A3B3QSM5_9TELE</name>
<dbReference type="PANTHER" id="PTHR14453:SF106">
    <property type="entry name" value="POLY [ADP-RIBOSE] POLYMERASE"/>
    <property type="match status" value="1"/>
</dbReference>
<dbReference type="InterPro" id="IPR037197">
    <property type="entry name" value="WWE_dom_sf"/>
</dbReference>
<dbReference type="InterPro" id="IPR057049">
    <property type="entry name" value="PARP14_KH_8"/>
</dbReference>
<dbReference type="Pfam" id="PF23254">
    <property type="entry name" value="KH_PARP14_8"/>
    <property type="match status" value="1"/>
</dbReference>
<protein>
    <recommendedName>
        <fullName evidence="7">Macro domain-containing protein</fullName>
    </recommendedName>
</protein>
<dbReference type="PANTHER" id="PTHR14453">
    <property type="entry name" value="PARP/ZINC FINGER CCCH TYPE DOMAIN CONTAINING PROTEIN"/>
    <property type="match status" value="1"/>
</dbReference>
<dbReference type="GeneTree" id="ENSGT00940000165390"/>
<proteinExistence type="predicted"/>
<dbReference type="Pfam" id="PF23252">
    <property type="entry name" value="KH_PARP14_5"/>
    <property type="match status" value="1"/>
</dbReference>
<evidence type="ECO:0000256" key="2">
    <source>
        <dbReference type="ARBA" id="ARBA00022676"/>
    </source>
</evidence>
<dbReference type="Proteomes" id="UP000261540">
    <property type="component" value="Unplaced"/>
</dbReference>
<evidence type="ECO:0000313" key="8">
    <source>
        <dbReference type="Ensembl" id="ENSPKIP00000008625.1"/>
    </source>
</evidence>
<dbReference type="GO" id="GO:0003714">
    <property type="term" value="F:transcription corepressor activity"/>
    <property type="evidence" value="ECO:0007669"/>
    <property type="project" value="TreeGrafter"/>
</dbReference>
<dbReference type="GO" id="GO:1990404">
    <property type="term" value="F:NAD+-protein mono-ADP-ribosyltransferase activity"/>
    <property type="evidence" value="ECO:0007669"/>
    <property type="project" value="TreeGrafter"/>
</dbReference>
<dbReference type="InterPro" id="IPR057048">
    <property type="entry name" value="PARP14_KH_6"/>
</dbReference>
<dbReference type="InterPro" id="IPR057046">
    <property type="entry name" value="PARP14_KH_4"/>
</dbReference>
<dbReference type="Gene3D" id="3.30.70.330">
    <property type="match status" value="1"/>
</dbReference>
<dbReference type="GO" id="GO:0010629">
    <property type="term" value="P:negative regulation of gene expression"/>
    <property type="evidence" value="ECO:0007669"/>
    <property type="project" value="TreeGrafter"/>
</dbReference>
<dbReference type="PROSITE" id="PS51154">
    <property type="entry name" value="MACRO"/>
    <property type="match status" value="2"/>
</dbReference>
<dbReference type="InterPro" id="IPR057047">
    <property type="entry name" value="PARP14_KH_5"/>
</dbReference>